<dbReference type="AlphaFoldDB" id="A0A9Q1C7Q5"/>
<dbReference type="Proteomes" id="UP001152320">
    <property type="component" value="Chromosome 6"/>
</dbReference>
<accession>A0A9Q1C7Q5</accession>
<feature type="region of interest" description="Disordered" evidence="1">
    <location>
        <begin position="1"/>
        <end position="23"/>
    </location>
</feature>
<keyword evidence="3" id="KW-1185">Reference proteome</keyword>
<feature type="region of interest" description="Disordered" evidence="1">
    <location>
        <begin position="50"/>
        <end position="95"/>
    </location>
</feature>
<comment type="caution">
    <text evidence="2">The sequence shown here is derived from an EMBL/GenBank/DDBJ whole genome shotgun (WGS) entry which is preliminary data.</text>
</comment>
<feature type="compositionally biased region" description="Polar residues" evidence="1">
    <location>
        <begin position="62"/>
        <end position="88"/>
    </location>
</feature>
<name>A0A9Q1C7Q5_HOLLE</name>
<evidence type="ECO:0000313" key="3">
    <source>
        <dbReference type="Proteomes" id="UP001152320"/>
    </source>
</evidence>
<dbReference type="EMBL" id="JAIZAY010000006">
    <property type="protein sequence ID" value="KAJ8039955.1"/>
    <property type="molecule type" value="Genomic_DNA"/>
</dbReference>
<evidence type="ECO:0000256" key="1">
    <source>
        <dbReference type="SAM" id="MobiDB-lite"/>
    </source>
</evidence>
<feature type="compositionally biased region" description="Polar residues" evidence="1">
    <location>
        <begin position="1"/>
        <end position="12"/>
    </location>
</feature>
<sequence length="134" mass="14673">MTCNNPQNMPQKTSDHMEAPSVRSLGGDFIQEPLLTNPYEDVQTLEQPYMDSNGDFQKQKKTISGTESESQGCITSSNRESIQASSCTEDAPKKGTEALTREVGQNHGIYATQLSDIKFFSGAGYNNGVLMDQV</sequence>
<gene>
    <name evidence="2" type="ORF">HOLleu_14119</name>
</gene>
<organism evidence="2 3">
    <name type="scientific">Holothuria leucospilota</name>
    <name type="common">Black long sea cucumber</name>
    <name type="synonym">Mertensiothuria leucospilota</name>
    <dbReference type="NCBI Taxonomy" id="206669"/>
    <lineage>
        <taxon>Eukaryota</taxon>
        <taxon>Metazoa</taxon>
        <taxon>Echinodermata</taxon>
        <taxon>Eleutherozoa</taxon>
        <taxon>Echinozoa</taxon>
        <taxon>Holothuroidea</taxon>
        <taxon>Aspidochirotacea</taxon>
        <taxon>Aspidochirotida</taxon>
        <taxon>Holothuriidae</taxon>
        <taxon>Holothuria</taxon>
    </lineage>
</organism>
<evidence type="ECO:0000313" key="2">
    <source>
        <dbReference type="EMBL" id="KAJ8039955.1"/>
    </source>
</evidence>
<protein>
    <submittedName>
        <fullName evidence="2">Uncharacterized protein</fullName>
    </submittedName>
</protein>
<proteinExistence type="predicted"/>
<reference evidence="2" key="1">
    <citation type="submission" date="2021-10" db="EMBL/GenBank/DDBJ databases">
        <title>Tropical sea cucumber genome reveals ecological adaptation and Cuvierian tubules defense mechanism.</title>
        <authorList>
            <person name="Chen T."/>
        </authorList>
    </citation>
    <scope>NUCLEOTIDE SEQUENCE</scope>
    <source>
        <strain evidence="2">Nanhai2018</strain>
        <tissue evidence="2">Muscle</tissue>
    </source>
</reference>